<evidence type="ECO:0000313" key="3">
    <source>
        <dbReference type="EMBL" id="CZR61410.1"/>
    </source>
</evidence>
<feature type="signal peptide" evidence="1">
    <location>
        <begin position="1"/>
        <end position="26"/>
    </location>
</feature>
<evidence type="ECO:0000256" key="1">
    <source>
        <dbReference type="SAM" id="SignalP"/>
    </source>
</evidence>
<dbReference type="AlphaFoldDB" id="A0A1L7X8R5"/>
<dbReference type="InterPro" id="IPR021102">
    <property type="entry name" value="PNGase_A"/>
</dbReference>
<dbReference type="OrthoDB" id="1612078at2759"/>
<dbReference type="InterPro" id="IPR056948">
    <property type="entry name" value="PNGaseA_N"/>
</dbReference>
<organism evidence="3 4">
    <name type="scientific">Phialocephala subalpina</name>
    <dbReference type="NCBI Taxonomy" id="576137"/>
    <lineage>
        <taxon>Eukaryota</taxon>
        <taxon>Fungi</taxon>
        <taxon>Dikarya</taxon>
        <taxon>Ascomycota</taxon>
        <taxon>Pezizomycotina</taxon>
        <taxon>Leotiomycetes</taxon>
        <taxon>Helotiales</taxon>
        <taxon>Mollisiaceae</taxon>
        <taxon>Phialocephala</taxon>
        <taxon>Phialocephala fortinii species complex</taxon>
    </lineage>
</organism>
<protein>
    <recommendedName>
        <fullName evidence="2">Peptide N-acetyl-beta-D-glucosaminyl asparaginase amidase A N-terminal domain-containing protein</fullName>
    </recommendedName>
</protein>
<keyword evidence="1" id="KW-0732">Signal</keyword>
<name>A0A1L7X8R5_9HELO</name>
<evidence type="ECO:0000259" key="2">
    <source>
        <dbReference type="Pfam" id="PF12222"/>
    </source>
</evidence>
<sequence length="592" mass="65248">MCPSLATIYISILVLALFSQFSRASAVEVNQAQVPPRTDFGSVACKQTIFEHSFTSSYGVPYVGTYSPPGNCTFTTTIFNISVTSKGRQYDRLALLFFGDTEIWRTSTAMPSEEGIYWSYQKDMTVFDPLLRTEQKVIFDLSNVYTDLYTGAFDVTLEALYYNDRYVSGLTPPDHIYPISALASSQNISSVMSLPDDNGTVSLILPGNVKTATVSMLASGNSAEEFWYTNVPSEYANTFPDNPGWLYGYSPFREIQLLIDGQLAGVSWPFPLLFTGGVDPGLWRPIVGIDAYDLPTFEIDVTPWLPLLCDGKAHNFGLKVVGFDNSVDGKLGTVGENWWVTGAVFIWLDEKSNQTTGGNISSSISPPTFSYHPTVTSITNNNVTTNTSFYFSLAAHRKLSIFSTIHTSTGPKLASWTQDLSFSNIQNMTNLAYNQSLSMITTGSFSSSLSPIRTTYSYPLNLYSFYVIASTTSTLSSVFALIDRSLITKGINLLSLLTGLKVGSESLATRQFGESQYYWNETIVEGTAADTGVTDQWFSFSGTPGLKKNGVKEYSRHLKEVDDAMVLDDEKWESMVVPKTEALPYVEGEPVV</sequence>
<dbReference type="Pfam" id="PF25156">
    <property type="entry name" value="PNGase_A_C"/>
    <property type="match status" value="1"/>
</dbReference>
<gene>
    <name evidence="3" type="ORF">PAC_11306</name>
</gene>
<feature type="chain" id="PRO_5012295684" description="Peptide N-acetyl-beta-D-glucosaminyl asparaginase amidase A N-terminal domain-containing protein" evidence="1">
    <location>
        <begin position="27"/>
        <end position="592"/>
    </location>
</feature>
<keyword evidence="4" id="KW-1185">Reference proteome</keyword>
<evidence type="ECO:0000313" key="4">
    <source>
        <dbReference type="Proteomes" id="UP000184330"/>
    </source>
</evidence>
<reference evidence="3 4" key="1">
    <citation type="submission" date="2016-03" db="EMBL/GenBank/DDBJ databases">
        <authorList>
            <person name="Ploux O."/>
        </authorList>
    </citation>
    <scope>NUCLEOTIDE SEQUENCE [LARGE SCALE GENOMIC DNA]</scope>
    <source>
        <strain evidence="3 4">UAMH 11012</strain>
    </source>
</reference>
<accession>A0A1L7X8R5</accession>
<dbReference type="PANTHER" id="PTHR31104">
    <property type="entry name" value="PEPTIDE-N4-(N-ACETYL-BETA-GLUCOSAMINYL)ASPARAGINE AMIDASE A PROTEIN"/>
    <property type="match status" value="1"/>
</dbReference>
<proteinExistence type="predicted"/>
<dbReference type="EMBL" id="FJOG01000018">
    <property type="protein sequence ID" value="CZR61410.1"/>
    <property type="molecule type" value="Genomic_DNA"/>
</dbReference>
<feature type="domain" description="Peptide N-acetyl-beta-D-glucosaminyl asparaginase amidase A N-terminal" evidence="2">
    <location>
        <begin position="39"/>
        <end position="360"/>
    </location>
</feature>
<dbReference type="Proteomes" id="UP000184330">
    <property type="component" value="Unassembled WGS sequence"/>
</dbReference>
<dbReference type="Pfam" id="PF12222">
    <property type="entry name" value="PNGaseA"/>
    <property type="match status" value="1"/>
</dbReference>